<evidence type="ECO:0000256" key="8">
    <source>
        <dbReference type="RuleBase" id="RU000461"/>
    </source>
</evidence>
<keyword evidence="5 8" id="KW-0560">Oxidoreductase</keyword>
<evidence type="ECO:0000256" key="7">
    <source>
        <dbReference type="ARBA" id="ARBA00023033"/>
    </source>
</evidence>
<organism evidence="9 10">
    <name type="scientific">Williamsia serinedens</name>
    <dbReference type="NCBI Taxonomy" id="391736"/>
    <lineage>
        <taxon>Bacteria</taxon>
        <taxon>Bacillati</taxon>
        <taxon>Actinomycetota</taxon>
        <taxon>Actinomycetes</taxon>
        <taxon>Mycobacteriales</taxon>
        <taxon>Nocardiaceae</taxon>
        <taxon>Williamsia</taxon>
    </lineage>
</organism>
<evidence type="ECO:0000256" key="6">
    <source>
        <dbReference type="ARBA" id="ARBA00023004"/>
    </source>
</evidence>
<dbReference type="InterPro" id="IPR036396">
    <property type="entry name" value="Cyt_P450_sf"/>
</dbReference>
<dbReference type="EMBL" id="JAMTCG010000004">
    <property type="protein sequence ID" value="MCP2161482.1"/>
    <property type="molecule type" value="Genomic_DNA"/>
</dbReference>
<evidence type="ECO:0000313" key="9">
    <source>
        <dbReference type="EMBL" id="MCP2161482.1"/>
    </source>
</evidence>
<keyword evidence="4 8" id="KW-0479">Metal-binding</keyword>
<evidence type="ECO:0000256" key="5">
    <source>
        <dbReference type="ARBA" id="ARBA00023002"/>
    </source>
</evidence>
<protein>
    <submittedName>
        <fullName evidence="9">Cytochrome P450</fullName>
    </submittedName>
</protein>
<reference evidence="9 10" key="1">
    <citation type="submission" date="2022-06" db="EMBL/GenBank/DDBJ databases">
        <title>Genomic Encyclopedia of Archaeal and Bacterial Type Strains, Phase II (KMG-II): from individual species to whole genera.</title>
        <authorList>
            <person name="Goeker M."/>
        </authorList>
    </citation>
    <scope>NUCLEOTIDE SEQUENCE [LARGE SCALE GENOMIC DNA]</scope>
    <source>
        <strain evidence="9 10">DSM 45037</strain>
    </source>
</reference>
<dbReference type="SUPFAM" id="SSF48264">
    <property type="entry name" value="Cytochrome P450"/>
    <property type="match status" value="1"/>
</dbReference>
<dbReference type="PANTHER" id="PTHR46696">
    <property type="entry name" value="P450, PUTATIVE (EUROFUNG)-RELATED"/>
    <property type="match status" value="1"/>
</dbReference>
<comment type="caution">
    <text evidence="9">The sequence shown here is derived from an EMBL/GenBank/DDBJ whole genome shotgun (WGS) entry which is preliminary data.</text>
</comment>
<dbReference type="InterPro" id="IPR002397">
    <property type="entry name" value="Cyt_P450_B"/>
</dbReference>
<evidence type="ECO:0000256" key="1">
    <source>
        <dbReference type="ARBA" id="ARBA00001971"/>
    </source>
</evidence>
<evidence type="ECO:0000313" key="10">
    <source>
        <dbReference type="Proteomes" id="UP001205740"/>
    </source>
</evidence>
<keyword evidence="6 8" id="KW-0408">Iron</keyword>
<name>A0ABT1H6J2_9NOCA</name>
<sequence length="414" mass="45060">MSTSPTPLRSGLYGIHAGDVFDLDDPYPGLRRLTQTEPVSRIGDSSFFTVTGWDLIAEAVARTDDFSSNLTATMVWKEDGTVEEYPIAELGSPIHVLATADDPEHKAHRAVVMPSLVAKRVRALEPFIDHTLERLWTDGVDGNRLDWMTDVAQRLPMAVVAELLGFPTYDIDDLVRWSFAATILLDGVVTAAELETATDAVGELSVYLSQAFDGAMANPGENVLGDLARLVVAGTLDHGTAVMISLQLVAAGAESTVSLLGSAVYLLGRNPDVVETIRDDRDLVPVFVEEALRLESPFRGHYRHVVADTTLGEVDLPAGSHLYLMWGAANRDPATFDQPDDIDLDPAARRSHMAFGKGLHLCVGAALARLEGRVAIDHLLDRTPNGFTVDTEDPDWERSLLVRRLRHLPVQVGA</sequence>
<gene>
    <name evidence="9" type="ORF">LX12_002677</name>
</gene>
<comment type="similarity">
    <text evidence="2 8">Belongs to the cytochrome P450 family.</text>
</comment>
<dbReference type="Proteomes" id="UP001205740">
    <property type="component" value="Unassembled WGS sequence"/>
</dbReference>
<dbReference type="Gene3D" id="1.10.630.10">
    <property type="entry name" value="Cytochrome P450"/>
    <property type="match status" value="1"/>
</dbReference>
<comment type="cofactor">
    <cofactor evidence="1">
        <name>heme</name>
        <dbReference type="ChEBI" id="CHEBI:30413"/>
    </cofactor>
</comment>
<dbReference type="Pfam" id="PF00067">
    <property type="entry name" value="p450"/>
    <property type="match status" value="1"/>
</dbReference>
<dbReference type="InterPro" id="IPR017972">
    <property type="entry name" value="Cyt_P450_CS"/>
</dbReference>
<dbReference type="PROSITE" id="PS00086">
    <property type="entry name" value="CYTOCHROME_P450"/>
    <property type="match status" value="1"/>
</dbReference>
<keyword evidence="10" id="KW-1185">Reference proteome</keyword>
<evidence type="ECO:0000256" key="2">
    <source>
        <dbReference type="ARBA" id="ARBA00010617"/>
    </source>
</evidence>
<dbReference type="PANTHER" id="PTHR46696:SF4">
    <property type="entry name" value="BIOTIN BIOSYNTHESIS CYTOCHROME P450"/>
    <property type="match status" value="1"/>
</dbReference>
<dbReference type="PRINTS" id="PR00359">
    <property type="entry name" value="BP450"/>
</dbReference>
<evidence type="ECO:0000256" key="3">
    <source>
        <dbReference type="ARBA" id="ARBA00022617"/>
    </source>
</evidence>
<keyword evidence="7 8" id="KW-0503">Monooxygenase</keyword>
<accession>A0ABT1H6J2</accession>
<evidence type="ECO:0000256" key="4">
    <source>
        <dbReference type="ARBA" id="ARBA00022723"/>
    </source>
</evidence>
<dbReference type="InterPro" id="IPR001128">
    <property type="entry name" value="Cyt_P450"/>
</dbReference>
<proteinExistence type="inferred from homology"/>
<keyword evidence="3 8" id="KW-0349">Heme</keyword>